<feature type="domain" description="FAD dependent oxidoreductase" evidence="2">
    <location>
        <begin position="6"/>
        <end position="242"/>
    </location>
</feature>
<feature type="non-terminal residue" evidence="3">
    <location>
        <position position="252"/>
    </location>
</feature>
<dbReference type="Gene3D" id="3.50.50.60">
    <property type="entry name" value="FAD/NAD(P)-binding domain"/>
    <property type="match status" value="1"/>
</dbReference>
<name>A0A383AAP1_9ZZZZ</name>
<dbReference type="AlphaFoldDB" id="A0A383AAP1"/>
<feature type="non-terminal residue" evidence="3">
    <location>
        <position position="1"/>
    </location>
</feature>
<proteinExistence type="inferred from homology"/>
<protein>
    <recommendedName>
        <fullName evidence="2">FAD dependent oxidoreductase domain-containing protein</fullName>
    </recommendedName>
</protein>
<evidence type="ECO:0000259" key="2">
    <source>
        <dbReference type="Pfam" id="PF01266"/>
    </source>
</evidence>
<dbReference type="EMBL" id="UINC01190564">
    <property type="protein sequence ID" value="SVE04782.1"/>
    <property type="molecule type" value="Genomic_DNA"/>
</dbReference>
<dbReference type="GO" id="GO:0055130">
    <property type="term" value="P:D-alanine catabolic process"/>
    <property type="evidence" value="ECO:0007669"/>
    <property type="project" value="TreeGrafter"/>
</dbReference>
<dbReference type="PANTHER" id="PTHR13847">
    <property type="entry name" value="SARCOSINE DEHYDROGENASE-RELATED"/>
    <property type="match status" value="1"/>
</dbReference>
<dbReference type="Pfam" id="PF01266">
    <property type="entry name" value="DAO"/>
    <property type="match status" value="1"/>
</dbReference>
<dbReference type="GO" id="GO:0005737">
    <property type="term" value="C:cytoplasm"/>
    <property type="evidence" value="ECO:0007669"/>
    <property type="project" value="TreeGrafter"/>
</dbReference>
<dbReference type="InterPro" id="IPR036188">
    <property type="entry name" value="FAD/NAD-bd_sf"/>
</dbReference>
<dbReference type="GO" id="GO:0005886">
    <property type="term" value="C:plasma membrane"/>
    <property type="evidence" value="ECO:0007669"/>
    <property type="project" value="TreeGrafter"/>
</dbReference>
<dbReference type="GO" id="GO:0008718">
    <property type="term" value="F:D-amino-acid dehydrogenase activity"/>
    <property type="evidence" value="ECO:0007669"/>
    <property type="project" value="TreeGrafter"/>
</dbReference>
<reference evidence="3" key="1">
    <citation type="submission" date="2018-05" db="EMBL/GenBank/DDBJ databases">
        <authorList>
            <person name="Lanie J.A."/>
            <person name="Ng W.-L."/>
            <person name="Kazmierczak K.M."/>
            <person name="Andrzejewski T.M."/>
            <person name="Davidsen T.M."/>
            <person name="Wayne K.J."/>
            <person name="Tettelin H."/>
            <person name="Glass J.I."/>
            <person name="Rusch D."/>
            <person name="Podicherti R."/>
            <person name="Tsui H.-C.T."/>
            <person name="Winkler M.E."/>
        </authorList>
    </citation>
    <scope>NUCLEOTIDE SEQUENCE</scope>
</reference>
<dbReference type="InterPro" id="IPR006076">
    <property type="entry name" value="FAD-dep_OxRdtase"/>
</dbReference>
<evidence type="ECO:0000313" key="3">
    <source>
        <dbReference type="EMBL" id="SVE04782.1"/>
    </source>
</evidence>
<dbReference type="Gene3D" id="3.30.9.10">
    <property type="entry name" value="D-Amino Acid Oxidase, subunit A, domain 2"/>
    <property type="match status" value="1"/>
</dbReference>
<dbReference type="PANTHER" id="PTHR13847:SF280">
    <property type="entry name" value="D-AMINO ACID DEHYDROGENASE"/>
    <property type="match status" value="1"/>
</dbReference>
<evidence type="ECO:0000256" key="1">
    <source>
        <dbReference type="ARBA" id="ARBA00009410"/>
    </source>
</evidence>
<gene>
    <name evidence="3" type="ORF">METZ01_LOCUS457636</name>
</gene>
<sequence length="252" mass="28578">YEINKSRMVRVSNFSKKCLLELEKDVDIFYEQRKQGSLLLFKSAKQIENIKKDLSLLEKLNIQYELLDLNGCIQAEPGLHHVKSEFTAGLRFANDCTGNCYLFTNQLYEKCLEMGVKFEFNTHIEDIQIEKERISAIKTNRGEFVSDGYVVALGSHSSKILSKVGINIPVYPVKGYSITLPVLDNENAPQSTIIDDTFKIGITRLGNNIRVAGTAHLTGYNLELREKSLSLLKHGLNRLFPYATGECDDMKF</sequence>
<dbReference type="SUPFAM" id="SSF51905">
    <property type="entry name" value="FAD/NAD(P)-binding domain"/>
    <property type="match status" value="1"/>
</dbReference>
<organism evidence="3">
    <name type="scientific">marine metagenome</name>
    <dbReference type="NCBI Taxonomy" id="408172"/>
    <lineage>
        <taxon>unclassified sequences</taxon>
        <taxon>metagenomes</taxon>
        <taxon>ecological metagenomes</taxon>
    </lineage>
</organism>
<accession>A0A383AAP1</accession>
<comment type="similarity">
    <text evidence="1">Belongs to the DadA oxidoreductase family.</text>
</comment>